<evidence type="ECO:0000313" key="8">
    <source>
        <dbReference type="EMBL" id="GAX78669.1"/>
    </source>
</evidence>
<keyword evidence="6" id="KW-0496">Mitochondrion</keyword>
<evidence type="ECO:0000256" key="5">
    <source>
        <dbReference type="ARBA" id="ARBA00022989"/>
    </source>
</evidence>
<evidence type="ECO:0000313" key="9">
    <source>
        <dbReference type="Proteomes" id="UP000232323"/>
    </source>
</evidence>
<evidence type="ECO:0008006" key="10">
    <source>
        <dbReference type="Google" id="ProtNLM"/>
    </source>
</evidence>
<comment type="caution">
    <text evidence="8">The sequence shown here is derived from an EMBL/GenBank/DDBJ whole genome shotgun (WGS) entry which is preliminary data.</text>
</comment>
<dbReference type="GO" id="GO:0008320">
    <property type="term" value="F:protein transmembrane transporter activity"/>
    <property type="evidence" value="ECO:0007669"/>
    <property type="project" value="TreeGrafter"/>
</dbReference>
<protein>
    <recommendedName>
        <fullName evidence="10">Mitochondrial import inner membrane translocase subunit TIM22</fullName>
    </recommendedName>
</protein>
<dbReference type="PANTHER" id="PTHR14110">
    <property type="entry name" value="MITOCHONDRIAL IMPORT INNER MEMBRANE TRANSLOCASE SUBUNIT TIM22"/>
    <property type="match status" value="1"/>
</dbReference>
<evidence type="ECO:0000256" key="2">
    <source>
        <dbReference type="ARBA" id="ARBA00008444"/>
    </source>
</evidence>
<keyword evidence="3" id="KW-0812">Transmembrane</keyword>
<accession>A0A250X6X9</accession>
<keyword evidence="9" id="KW-1185">Reference proteome</keyword>
<dbReference type="GO" id="GO:0042721">
    <property type="term" value="C:TIM22 mitochondrial import inner membrane insertion complex"/>
    <property type="evidence" value="ECO:0007669"/>
    <property type="project" value="InterPro"/>
</dbReference>
<evidence type="ECO:0000256" key="1">
    <source>
        <dbReference type="ARBA" id="ARBA00004448"/>
    </source>
</evidence>
<dbReference type="Proteomes" id="UP000232323">
    <property type="component" value="Unassembled WGS sequence"/>
</dbReference>
<dbReference type="AlphaFoldDB" id="A0A250X6X9"/>
<sequence>MSTNSMQQSLTSFPATVPSTLLTTSSSLPLLVLGPSCPTSIAAAGKAPSIIRDSRFSSSCLSPAGAMPGYGVQPAADMMLGLASRKNDGAVSGHEKDMSSLPLTKSVSYAKAFALFGAVYSFNECVIEKFRARHDRVNPALAGCATGAMLAYSGRDLVVGADSTTKSACLPQPEVDLRGEDVPHSSGRVENIMNRSREARDSSAGLPGKAVLVLLCLVLPVEGVGRM</sequence>
<proteinExistence type="inferred from homology"/>
<dbReference type="GO" id="GO:0045039">
    <property type="term" value="P:protein insertion into mitochondrial inner membrane"/>
    <property type="evidence" value="ECO:0007669"/>
    <property type="project" value="InterPro"/>
</dbReference>
<dbReference type="EMBL" id="BEGY01000034">
    <property type="protein sequence ID" value="GAX78669.1"/>
    <property type="molecule type" value="Genomic_DNA"/>
</dbReference>
<dbReference type="STRING" id="1157962.A0A250X6X9"/>
<keyword evidence="7" id="KW-0472">Membrane</keyword>
<dbReference type="GO" id="GO:0030943">
    <property type="term" value="F:mitochondrion targeting sequence binding"/>
    <property type="evidence" value="ECO:0007669"/>
    <property type="project" value="TreeGrafter"/>
</dbReference>
<evidence type="ECO:0000256" key="7">
    <source>
        <dbReference type="ARBA" id="ARBA00023136"/>
    </source>
</evidence>
<evidence type="ECO:0000256" key="6">
    <source>
        <dbReference type="ARBA" id="ARBA00023128"/>
    </source>
</evidence>
<evidence type="ECO:0000256" key="3">
    <source>
        <dbReference type="ARBA" id="ARBA00022692"/>
    </source>
</evidence>
<dbReference type="InterPro" id="IPR039175">
    <property type="entry name" value="TIM22"/>
</dbReference>
<keyword evidence="4" id="KW-0999">Mitochondrion inner membrane</keyword>
<dbReference type="Pfam" id="PF02466">
    <property type="entry name" value="Tim17"/>
    <property type="match status" value="1"/>
</dbReference>
<keyword evidence="5" id="KW-1133">Transmembrane helix</keyword>
<comment type="subcellular location">
    <subcellularLocation>
        <location evidence="1">Mitochondrion inner membrane</location>
        <topology evidence="1">Multi-pass membrane protein</topology>
    </subcellularLocation>
</comment>
<dbReference type="PANTHER" id="PTHR14110:SF0">
    <property type="entry name" value="MITOCHONDRIAL IMPORT INNER MEMBRANE TRANSLOCASE SUBUNIT TIM22"/>
    <property type="match status" value="1"/>
</dbReference>
<evidence type="ECO:0000256" key="4">
    <source>
        <dbReference type="ARBA" id="ARBA00022792"/>
    </source>
</evidence>
<gene>
    <name evidence="8" type="ORF">CEUSTIGMA_g6107.t1</name>
</gene>
<dbReference type="OrthoDB" id="75343at2759"/>
<name>A0A250X6X9_9CHLO</name>
<reference evidence="8 9" key="1">
    <citation type="submission" date="2017-08" db="EMBL/GenBank/DDBJ databases">
        <title>Acidophilic green algal genome provides insights into adaptation to an acidic environment.</title>
        <authorList>
            <person name="Hirooka S."/>
            <person name="Hirose Y."/>
            <person name="Kanesaki Y."/>
            <person name="Higuchi S."/>
            <person name="Fujiwara T."/>
            <person name="Onuma R."/>
            <person name="Era A."/>
            <person name="Ohbayashi R."/>
            <person name="Uzuka A."/>
            <person name="Nozaki H."/>
            <person name="Yoshikawa H."/>
            <person name="Miyagishima S.Y."/>
        </authorList>
    </citation>
    <scope>NUCLEOTIDE SEQUENCE [LARGE SCALE GENOMIC DNA]</scope>
    <source>
        <strain evidence="8 9">NIES-2499</strain>
    </source>
</reference>
<organism evidence="8 9">
    <name type="scientific">Chlamydomonas eustigma</name>
    <dbReference type="NCBI Taxonomy" id="1157962"/>
    <lineage>
        <taxon>Eukaryota</taxon>
        <taxon>Viridiplantae</taxon>
        <taxon>Chlorophyta</taxon>
        <taxon>core chlorophytes</taxon>
        <taxon>Chlorophyceae</taxon>
        <taxon>CS clade</taxon>
        <taxon>Chlamydomonadales</taxon>
        <taxon>Chlamydomonadaceae</taxon>
        <taxon>Chlamydomonas</taxon>
    </lineage>
</organism>
<comment type="similarity">
    <text evidence="2">Belongs to the Tim17/Tim22/Tim23 family.</text>
</comment>